<dbReference type="EMBL" id="JAQIZT010000001">
    <property type="protein sequence ID" value="KAJ7009429.1"/>
    <property type="molecule type" value="Genomic_DNA"/>
</dbReference>
<protein>
    <recommendedName>
        <fullName evidence="4">BZIP domain-containing protein</fullName>
    </recommendedName>
</protein>
<keyword evidence="3" id="KW-1185">Reference proteome</keyword>
<dbReference type="Proteomes" id="UP001164929">
    <property type="component" value="Chromosome 1"/>
</dbReference>
<organism evidence="2 3">
    <name type="scientific">Populus alba x Populus x berolinensis</name>
    <dbReference type="NCBI Taxonomy" id="444605"/>
    <lineage>
        <taxon>Eukaryota</taxon>
        <taxon>Viridiplantae</taxon>
        <taxon>Streptophyta</taxon>
        <taxon>Embryophyta</taxon>
        <taxon>Tracheophyta</taxon>
        <taxon>Spermatophyta</taxon>
        <taxon>Magnoliopsida</taxon>
        <taxon>eudicotyledons</taxon>
        <taxon>Gunneridae</taxon>
        <taxon>Pentapetalae</taxon>
        <taxon>rosids</taxon>
        <taxon>fabids</taxon>
        <taxon>Malpighiales</taxon>
        <taxon>Salicaceae</taxon>
        <taxon>Saliceae</taxon>
        <taxon>Populus</taxon>
    </lineage>
</organism>
<evidence type="ECO:0008006" key="4">
    <source>
        <dbReference type="Google" id="ProtNLM"/>
    </source>
</evidence>
<accession>A0AAD6WGC4</accession>
<sequence>MPSTIPLFAAPAGLEEEENPLISFLTVPTPSSATDLHLPPHVYCSNGTVTKEMQKQRKRETDRRYRKNKKRAVQETKNKLAMTIIENEKFRQEIFHLTSQIKLIYQRFETIYTELEKEIECVRTENELTEFLLNSIVGLVVVGAALLPSNFGSSPSGSGAEEFIPFMSLLGPSCAVCLSPPRCLTCSLSL</sequence>
<dbReference type="AlphaFoldDB" id="A0AAD6WGC4"/>
<gene>
    <name evidence="2" type="ORF">NC653_000188</name>
</gene>
<comment type="caution">
    <text evidence="2">The sequence shown here is derived from an EMBL/GenBank/DDBJ whole genome shotgun (WGS) entry which is preliminary data.</text>
</comment>
<proteinExistence type="predicted"/>
<keyword evidence="1" id="KW-0175">Coiled coil</keyword>
<name>A0AAD6WGC4_9ROSI</name>
<evidence type="ECO:0000256" key="1">
    <source>
        <dbReference type="SAM" id="Coils"/>
    </source>
</evidence>
<reference evidence="2 3" key="1">
    <citation type="journal article" date="2023" name="Mol. Ecol. Resour.">
        <title>Chromosome-level genome assembly of a triploid poplar Populus alba 'Berolinensis'.</title>
        <authorList>
            <person name="Chen S."/>
            <person name="Yu Y."/>
            <person name="Wang X."/>
            <person name="Wang S."/>
            <person name="Zhang T."/>
            <person name="Zhou Y."/>
            <person name="He R."/>
            <person name="Meng N."/>
            <person name="Wang Y."/>
            <person name="Liu W."/>
            <person name="Liu Z."/>
            <person name="Liu J."/>
            <person name="Guo Q."/>
            <person name="Huang H."/>
            <person name="Sederoff R.R."/>
            <person name="Wang G."/>
            <person name="Qu G."/>
            <person name="Chen S."/>
        </authorList>
    </citation>
    <scope>NUCLEOTIDE SEQUENCE [LARGE SCALE GENOMIC DNA]</scope>
    <source>
        <strain evidence="2">SC-2020</strain>
    </source>
</reference>
<evidence type="ECO:0000313" key="2">
    <source>
        <dbReference type="EMBL" id="KAJ7009429.1"/>
    </source>
</evidence>
<feature type="coiled-coil region" evidence="1">
    <location>
        <begin position="73"/>
        <end position="125"/>
    </location>
</feature>
<evidence type="ECO:0000313" key="3">
    <source>
        <dbReference type="Proteomes" id="UP001164929"/>
    </source>
</evidence>